<dbReference type="GeneID" id="10328453"/>
<evidence type="ECO:0000313" key="2">
    <source>
        <dbReference type="Proteomes" id="UP000006535"/>
    </source>
</evidence>
<name>E3SQ81_9CAUD</name>
<gene>
    <name evidence="1" type="primary">gp19</name>
    <name evidence="1" type="ORF">Syn19_116</name>
</gene>
<dbReference type="RefSeq" id="YP_004323949.1">
    <property type="nucleotide sequence ID" value="NC_015286.1"/>
</dbReference>
<dbReference type="Proteomes" id="UP000006535">
    <property type="component" value="Segment"/>
</dbReference>
<protein>
    <submittedName>
        <fullName evidence="1">Tail tube monomer</fullName>
    </submittedName>
</protein>
<dbReference type="InterPro" id="IPR010667">
    <property type="entry name" value="Phage_T4_Gp19"/>
</dbReference>
<organism evidence="1 2">
    <name type="scientific">Synechococcus phage Syn19</name>
    <dbReference type="NCBI Taxonomy" id="445684"/>
    <lineage>
        <taxon>Viruses</taxon>
        <taxon>Duplodnaviria</taxon>
        <taxon>Heunggongvirae</taxon>
        <taxon>Uroviricota</taxon>
        <taxon>Caudoviricetes</taxon>
        <taxon>Pantevenvirales</taxon>
        <taxon>Kyanoviridae</taxon>
        <taxon>Pontusvirus</taxon>
        <taxon>Pontusvirus syn19</taxon>
    </lineage>
</organism>
<dbReference type="EMBL" id="GU071106">
    <property type="protein sequence ID" value="ADO99441.1"/>
    <property type="molecule type" value="Genomic_DNA"/>
</dbReference>
<dbReference type="Pfam" id="PF06841">
    <property type="entry name" value="Phage_T4_gp19"/>
    <property type="match status" value="1"/>
</dbReference>
<keyword evidence="2" id="KW-1185">Reference proteome</keyword>
<sequence length="185" mass="21384">MSQENINRFKSKVSQGFARPNLFEVVMAFPDALNVESDLRKNCQFLVRAAQIPSFQLGIIEVPYRGRTLKIAGDRTFEPWTVTVMNPNDFKLRNAFEDWVDYIQAPEANFQTGDGLDYYKDLRVHQLSRDERKGKSAARIRSYKFENCFPSNVSSIDLDYGNNDAIEEFTVEFQVQFSKAINEDD</sequence>
<proteinExistence type="predicted"/>
<accession>E3SQ81</accession>
<dbReference type="GO" id="GO:0005198">
    <property type="term" value="F:structural molecule activity"/>
    <property type="evidence" value="ECO:0007669"/>
    <property type="project" value="InterPro"/>
</dbReference>
<reference evidence="1 2" key="1">
    <citation type="journal article" date="2010" name="Environ. Microbiol.">
        <title>Genomic analysis of oceanic cyanobacterial myoviruses compared with T4-like myoviruses from diverse hosts and environments.</title>
        <authorList>
            <person name="Sullivan M.B."/>
            <person name="Huang K.H."/>
            <person name="Ignacio-Espinoza J.C."/>
            <person name="Berlin A.M."/>
            <person name="Kelly L."/>
            <person name="Weigele P.R."/>
            <person name="DeFrancesco A.S."/>
            <person name="Kern S.E."/>
            <person name="Thompson L.R."/>
            <person name="Young S."/>
            <person name="Yandava C."/>
            <person name="Fu R."/>
            <person name="Krastins B."/>
            <person name="Chase M."/>
            <person name="Sarracino D."/>
            <person name="Osburne M.S."/>
            <person name="Henn M.R."/>
            <person name="Chisholm S.W."/>
        </authorList>
    </citation>
    <scope>NUCLEOTIDE SEQUENCE [LARGE SCALE GENOMIC DNA]</scope>
    <source>
        <strain evidence="1">Syn19</strain>
    </source>
</reference>
<evidence type="ECO:0000313" key="1">
    <source>
        <dbReference type="EMBL" id="ADO99441.1"/>
    </source>
</evidence>
<dbReference type="KEGG" id="vg:10328453"/>
<dbReference type="OrthoDB" id="10275at10239"/>